<reference evidence="4 5" key="1">
    <citation type="submission" date="2020-04" db="EMBL/GenBank/DDBJ databases">
        <authorList>
            <person name="Wallbank WR R."/>
            <person name="Pardo Diaz C."/>
            <person name="Kozak K."/>
            <person name="Martin S."/>
            <person name="Jiggins C."/>
            <person name="Moest M."/>
            <person name="Warren A I."/>
            <person name="Byers J.R.P. K."/>
            <person name="Montejo-Kovacevich G."/>
            <person name="Yen C E."/>
        </authorList>
    </citation>
    <scope>NUCLEOTIDE SEQUENCE [LARGE SCALE GENOMIC DNA]</scope>
</reference>
<dbReference type="Proteomes" id="UP000494106">
    <property type="component" value="Unassembled WGS sequence"/>
</dbReference>
<evidence type="ECO:0000313" key="4">
    <source>
        <dbReference type="Proteomes" id="UP000494106"/>
    </source>
</evidence>
<dbReference type="Proteomes" id="UP000494256">
    <property type="component" value="Unassembled WGS sequence"/>
</dbReference>
<gene>
    <name evidence="2" type="ORF">APLA_LOCUS2089</name>
    <name evidence="3" type="ORF">APLA_LOCUS9890</name>
</gene>
<dbReference type="EMBL" id="CADEBC010000159">
    <property type="protein sequence ID" value="CAB3224607.1"/>
    <property type="molecule type" value="Genomic_DNA"/>
</dbReference>
<dbReference type="AlphaFoldDB" id="A0A8S0YXD1"/>
<feature type="compositionally biased region" description="Polar residues" evidence="1">
    <location>
        <begin position="59"/>
        <end position="73"/>
    </location>
</feature>
<protein>
    <submittedName>
        <fullName evidence="2">Uncharacterized protein</fullName>
    </submittedName>
</protein>
<evidence type="ECO:0000313" key="5">
    <source>
        <dbReference type="Proteomes" id="UP000494256"/>
    </source>
</evidence>
<feature type="region of interest" description="Disordered" evidence="1">
    <location>
        <begin position="52"/>
        <end position="73"/>
    </location>
</feature>
<comment type="caution">
    <text evidence="2">The sequence shown here is derived from an EMBL/GenBank/DDBJ whole genome shotgun (WGS) entry which is preliminary data.</text>
</comment>
<organism evidence="2 4">
    <name type="scientific">Arctia plantaginis</name>
    <name type="common">Wood tiger moth</name>
    <name type="synonym">Phalaena plantaginis</name>
    <dbReference type="NCBI Taxonomy" id="874455"/>
    <lineage>
        <taxon>Eukaryota</taxon>
        <taxon>Metazoa</taxon>
        <taxon>Ecdysozoa</taxon>
        <taxon>Arthropoda</taxon>
        <taxon>Hexapoda</taxon>
        <taxon>Insecta</taxon>
        <taxon>Pterygota</taxon>
        <taxon>Neoptera</taxon>
        <taxon>Endopterygota</taxon>
        <taxon>Lepidoptera</taxon>
        <taxon>Glossata</taxon>
        <taxon>Ditrysia</taxon>
        <taxon>Noctuoidea</taxon>
        <taxon>Erebidae</taxon>
        <taxon>Arctiinae</taxon>
        <taxon>Arctia</taxon>
    </lineage>
</organism>
<sequence>MVKIVGIFDVIDQSRWAHDIWRGCTGAMRRGAGHALDSSDVDATSARSLPRVTPAFPHPTTSLAHPSFISQHL</sequence>
<keyword evidence="4" id="KW-1185">Reference proteome</keyword>
<dbReference type="OrthoDB" id="10493992at2759"/>
<accession>A0A8S0YXD1</accession>
<evidence type="ECO:0000313" key="3">
    <source>
        <dbReference type="EMBL" id="CAB3242278.1"/>
    </source>
</evidence>
<evidence type="ECO:0000313" key="2">
    <source>
        <dbReference type="EMBL" id="CAB3224607.1"/>
    </source>
</evidence>
<evidence type="ECO:0000256" key="1">
    <source>
        <dbReference type="SAM" id="MobiDB-lite"/>
    </source>
</evidence>
<proteinExistence type="predicted"/>
<name>A0A8S0YXD1_ARCPL</name>
<dbReference type="EMBL" id="CADEBD010000312">
    <property type="protein sequence ID" value="CAB3242278.1"/>
    <property type="molecule type" value="Genomic_DNA"/>
</dbReference>